<dbReference type="InterPro" id="IPR036322">
    <property type="entry name" value="WD40_repeat_dom_sf"/>
</dbReference>
<dbReference type="CDD" id="cd00200">
    <property type="entry name" value="WD40"/>
    <property type="match status" value="1"/>
</dbReference>
<keyword evidence="1 3" id="KW-0853">WD repeat</keyword>
<dbReference type="EMBL" id="JAAMPJ010000004">
    <property type="protein sequence ID" value="NGY60540.1"/>
    <property type="molecule type" value="Genomic_DNA"/>
</dbReference>
<organism evidence="6 7">
    <name type="scientific">Lentzea alba</name>
    <dbReference type="NCBI Taxonomy" id="2714351"/>
    <lineage>
        <taxon>Bacteria</taxon>
        <taxon>Bacillati</taxon>
        <taxon>Actinomycetota</taxon>
        <taxon>Actinomycetes</taxon>
        <taxon>Pseudonocardiales</taxon>
        <taxon>Pseudonocardiaceae</taxon>
        <taxon>Lentzea</taxon>
    </lineage>
</organism>
<feature type="transmembrane region" description="Helical" evidence="4">
    <location>
        <begin position="483"/>
        <end position="504"/>
    </location>
</feature>
<feature type="repeat" description="WD" evidence="3">
    <location>
        <begin position="911"/>
        <end position="952"/>
    </location>
</feature>
<evidence type="ECO:0000313" key="7">
    <source>
        <dbReference type="Proteomes" id="UP000481360"/>
    </source>
</evidence>
<keyword evidence="7" id="KW-1185">Reference proteome</keyword>
<gene>
    <name evidence="6" type="ORF">G7043_16550</name>
</gene>
<evidence type="ECO:0000313" key="6">
    <source>
        <dbReference type="EMBL" id="NGY60540.1"/>
    </source>
</evidence>
<keyword evidence="4" id="KW-1133">Transmembrane helix</keyword>
<accession>A0A7C9VZH3</accession>
<evidence type="ECO:0000256" key="1">
    <source>
        <dbReference type="ARBA" id="ARBA00022574"/>
    </source>
</evidence>
<dbReference type="Gene3D" id="2.130.10.10">
    <property type="entry name" value="YVTN repeat-like/Quinoprotein amine dehydrogenase"/>
    <property type="match status" value="6"/>
</dbReference>
<dbReference type="PANTHER" id="PTHR19879">
    <property type="entry name" value="TRANSCRIPTION INITIATION FACTOR TFIID"/>
    <property type="match status" value="1"/>
</dbReference>
<dbReference type="InterPro" id="IPR019775">
    <property type="entry name" value="WD40_repeat_CS"/>
</dbReference>
<dbReference type="InterPro" id="IPR049052">
    <property type="entry name" value="nSTAND1"/>
</dbReference>
<comment type="caution">
    <text evidence="6">The sequence shown here is derived from an EMBL/GenBank/DDBJ whole genome shotgun (WGS) entry which is preliminary data.</text>
</comment>
<dbReference type="Proteomes" id="UP000481360">
    <property type="component" value="Unassembled WGS sequence"/>
</dbReference>
<feature type="repeat" description="WD" evidence="3">
    <location>
        <begin position="1129"/>
        <end position="1162"/>
    </location>
</feature>
<dbReference type="SMART" id="SM00320">
    <property type="entry name" value="WD40"/>
    <property type="match status" value="12"/>
</dbReference>
<dbReference type="PRINTS" id="PR00320">
    <property type="entry name" value="GPROTEINBRPT"/>
</dbReference>
<protein>
    <recommendedName>
        <fullName evidence="5">HTH cro/C1-type domain-containing protein</fullName>
    </recommendedName>
</protein>
<dbReference type="InterPro" id="IPR020472">
    <property type="entry name" value="WD40_PAC1"/>
</dbReference>
<keyword evidence="4" id="KW-0472">Membrane</keyword>
<dbReference type="SUPFAM" id="SSF52540">
    <property type="entry name" value="P-loop containing nucleoside triphosphate hydrolases"/>
    <property type="match status" value="1"/>
</dbReference>
<dbReference type="InterPro" id="IPR027417">
    <property type="entry name" value="P-loop_NTPase"/>
</dbReference>
<dbReference type="SMART" id="SM00530">
    <property type="entry name" value="HTH_XRE"/>
    <property type="match status" value="1"/>
</dbReference>
<feature type="repeat" description="WD" evidence="3">
    <location>
        <begin position="785"/>
        <end position="818"/>
    </location>
</feature>
<feature type="repeat" description="WD" evidence="3">
    <location>
        <begin position="740"/>
        <end position="773"/>
    </location>
</feature>
<evidence type="ECO:0000256" key="2">
    <source>
        <dbReference type="ARBA" id="ARBA00022737"/>
    </source>
</evidence>
<dbReference type="RefSeq" id="WP_166046559.1">
    <property type="nucleotide sequence ID" value="NZ_JAAMPJ010000004.1"/>
</dbReference>
<dbReference type="InterPro" id="IPR001387">
    <property type="entry name" value="Cro/C1-type_HTH"/>
</dbReference>
<dbReference type="SUPFAM" id="SSF50978">
    <property type="entry name" value="WD40 repeat-like"/>
    <property type="match status" value="2"/>
</dbReference>
<dbReference type="AlphaFoldDB" id="A0A7C9VZH3"/>
<evidence type="ECO:0000256" key="3">
    <source>
        <dbReference type="PROSITE-ProRule" id="PRU00221"/>
    </source>
</evidence>
<sequence length="1198" mass="130798">MPRPERPLDSDDDELLRFAADLRLLREKAGKPTYRELSKAAHYSVTVLSEAAGGRKLPSLAVTTAYVHACGGDVEQWRRRWHEVAESAKPADPEREPPYLGLGAFQAEDASRFFGREKLVGQLLEKCAERSFVGVFGASGSGKSSLLRAGLVASRPADVLSPGPHPLALWGEVTADLVVIDQFEELFTLCRDEDERVAFIDAITSVAGKKVVIGVRSDFYGHCGRYPALVDALHDAQILVGAMSPQELRRAITEPALRAGYTVEGALVSVLEAEHAPLPLVSHALLETWRRRRGTRLTVAGYEETGGVRHALAQSAEAAYLALDASQQAIARKIFLRLTALGEGTEDTKRRVNRDSLDNDDDTLFVLDHLARARLITLDDTGIDLTHEAVIRSWPRLSGWLTANRDGLRVHHQLTEATATWESLNRDSGALYRGVRLALAREWATGDDDAMSARERRFLNASIEAEEAEQVATRRRTRRLRQLVGLLTVLLVLAVTAVGFAISAQRESTAQRNMALARQAVSDAKTLQTADSDRSAQLSLAAHELTDNAETRDNLASAPSGPHFTSWMAHTTDIPGAALHGSTLATTSWDHSVKLWEIADHREPVLLAGTSVHDQPLGIEFSKDGRLLQVADEHAVTLFDTVDPRHPRRLGVILSPVEALSASAMNQDGTLVITTHNDGSARLWNIADPPNPVLTHTLPGHDRTMRAAAFRPDGRAFAVSSRSSVVLYSLDGPPQRSGELTGHSQAVQSLTFSPDGRTIATGSWDHTARLWDVTDLRAPRFRTEFTGSTAIVWGVSFSPDGTTFAATGDGRVRLWSMDGVGLTGTPRMLGSLPGGNYAARFTSDGTTVVIVEGRFVRVQELRQMPLFGHENNVSSVSFRPDGEVLSSSSWDGTVRLWKMTPQRTREPLAWITDATGFVRSATFSPDGKWLAAASDDSWVRIYDVTDPAAPRLKASFVALANQPSVSVAFSPDGRALAVGSYKVLSLWDMTNAGQPRELFRTEAWYASVWTVTWSPDGTRIVTGTGKQARLFDATNLRELKEIPFPGNGDNPLRGSFSQDGKLLLTGQGDTDVRVIDTATMREVAVLTGAGGVAYAVAFHGTRAAISHSDGKIRLWDFTDPARPRLETTYAGHTWDVPALAFSPDGSYLASGGNDTTVRLWEVGLDRATARLCAQRPEPLTREQWSAQFPDVPYRQFCR</sequence>
<dbReference type="Pfam" id="PF20703">
    <property type="entry name" value="nSTAND1"/>
    <property type="match status" value="2"/>
</dbReference>
<dbReference type="PROSITE" id="PS50082">
    <property type="entry name" value="WD_REPEATS_2"/>
    <property type="match status" value="5"/>
</dbReference>
<dbReference type="PROSITE" id="PS50294">
    <property type="entry name" value="WD_REPEATS_REGION"/>
    <property type="match status" value="3"/>
</dbReference>
<evidence type="ECO:0000256" key="4">
    <source>
        <dbReference type="SAM" id="Phobius"/>
    </source>
</evidence>
<keyword evidence="2" id="KW-0677">Repeat</keyword>
<feature type="domain" description="HTH cro/C1-type" evidence="5">
    <location>
        <begin position="21"/>
        <end position="77"/>
    </location>
</feature>
<feature type="repeat" description="WD" evidence="3">
    <location>
        <begin position="866"/>
        <end position="907"/>
    </location>
</feature>
<evidence type="ECO:0000259" key="5">
    <source>
        <dbReference type="SMART" id="SM00530"/>
    </source>
</evidence>
<keyword evidence="4" id="KW-0812">Transmembrane</keyword>
<reference evidence="6 7" key="1">
    <citation type="submission" date="2020-03" db="EMBL/GenBank/DDBJ databases">
        <title>Isolation and identification of active actinomycetes.</title>
        <authorList>
            <person name="Sun X."/>
        </authorList>
    </citation>
    <scope>NUCLEOTIDE SEQUENCE [LARGE SCALE GENOMIC DNA]</scope>
    <source>
        <strain evidence="6 7">NEAU-D13</strain>
    </source>
</reference>
<dbReference type="PROSITE" id="PS00678">
    <property type="entry name" value="WD_REPEATS_1"/>
    <property type="match status" value="3"/>
</dbReference>
<dbReference type="Pfam" id="PF00400">
    <property type="entry name" value="WD40"/>
    <property type="match status" value="8"/>
</dbReference>
<proteinExistence type="predicted"/>
<dbReference type="InterPro" id="IPR001680">
    <property type="entry name" value="WD40_rpt"/>
</dbReference>
<name>A0A7C9VZH3_9PSEU</name>
<dbReference type="InterPro" id="IPR015943">
    <property type="entry name" value="WD40/YVTN_repeat-like_dom_sf"/>
</dbReference>
<dbReference type="PANTHER" id="PTHR19879:SF9">
    <property type="entry name" value="TRANSCRIPTION INITIATION FACTOR TFIID SUBUNIT 5"/>
    <property type="match status" value="1"/>
</dbReference>